<feature type="domain" description="WYL" evidence="1">
    <location>
        <begin position="148"/>
        <end position="214"/>
    </location>
</feature>
<dbReference type="PANTHER" id="PTHR34580:SF1">
    <property type="entry name" value="PROTEIN PAFC"/>
    <property type="match status" value="1"/>
</dbReference>
<proteinExistence type="predicted"/>
<dbReference type="PROSITE" id="PS52050">
    <property type="entry name" value="WYL"/>
    <property type="match status" value="1"/>
</dbReference>
<keyword evidence="3" id="KW-1185">Reference proteome</keyword>
<dbReference type="Pfam" id="PF13280">
    <property type="entry name" value="WYL"/>
    <property type="match status" value="1"/>
</dbReference>
<dbReference type="RefSeq" id="WP_147167816.1">
    <property type="nucleotide sequence ID" value="NZ_VOOR01000023.1"/>
</dbReference>
<dbReference type="InterPro" id="IPR026881">
    <property type="entry name" value="WYL_dom"/>
</dbReference>
<sequence length="322" mass="37691">MPSKGHEYSTKTRLLRVLRAIQEQPYRYTKRELAELYGVDPDTIKHDFEAMRNAGFQVKPDDKHRYGFAADKPFEDLKALLQLEASEQLLLLRALRQVDAASDKIIALQQRLAAIFGNQQDYPGAADTLGAVSTPGPEHWRRPYLTKFQLLQQARQQKVQVVLLGYRSSNSNEVKDRLVEPFHAKVEDDTVQAYDVDKQMLRHFRISRILRIRMTDTPWAYETEHNKLATDPFRIVDNEQELVHLRLKVGAYNELVERYPLTKAYIQEDAQQENVYDFQCRVNHKFYGLTNFILGFHHQVIEVIAPEGLKRHLERERGRMQF</sequence>
<comment type="caution">
    <text evidence="2">The sequence shown here is derived from an EMBL/GenBank/DDBJ whole genome shotgun (WGS) entry which is preliminary data.</text>
</comment>
<evidence type="ECO:0000259" key="1">
    <source>
        <dbReference type="Pfam" id="PF13280"/>
    </source>
</evidence>
<dbReference type="OrthoDB" id="1315521at2"/>
<gene>
    <name evidence="2" type="ORF">FRY97_12190</name>
</gene>
<dbReference type="Proteomes" id="UP000321580">
    <property type="component" value="Unassembled WGS sequence"/>
</dbReference>
<dbReference type="PANTHER" id="PTHR34580">
    <property type="match status" value="1"/>
</dbReference>
<evidence type="ECO:0000313" key="2">
    <source>
        <dbReference type="EMBL" id="TXB62830.1"/>
    </source>
</evidence>
<dbReference type="PIRSF" id="PIRSF016838">
    <property type="entry name" value="PafC"/>
    <property type="match status" value="1"/>
</dbReference>
<dbReference type="EMBL" id="VOOR01000023">
    <property type="protein sequence ID" value="TXB62830.1"/>
    <property type="molecule type" value="Genomic_DNA"/>
</dbReference>
<dbReference type="AlphaFoldDB" id="A0A5C6RMG4"/>
<dbReference type="InterPro" id="IPR028349">
    <property type="entry name" value="PafC-like"/>
</dbReference>
<accession>A0A5C6RMG4</accession>
<name>A0A5C6RMG4_9BACT</name>
<organism evidence="2 3">
    <name type="scientific">Phaeodactylibacter luteus</name>
    <dbReference type="NCBI Taxonomy" id="1564516"/>
    <lineage>
        <taxon>Bacteria</taxon>
        <taxon>Pseudomonadati</taxon>
        <taxon>Bacteroidota</taxon>
        <taxon>Saprospiria</taxon>
        <taxon>Saprospirales</taxon>
        <taxon>Haliscomenobacteraceae</taxon>
        <taxon>Phaeodactylibacter</taxon>
    </lineage>
</organism>
<evidence type="ECO:0000313" key="3">
    <source>
        <dbReference type="Proteomes" id="UP000321580"/>
    </source>
</evidence>
<dbReference type="InterPro" id="IPR051534">
    <property type="entry name" value="CBASS_pafABC_assoc_protein"/>
</dbReference>
<reference evidence="2 3" key="1">
    <citation type="submission" date="2019-08" db="EMBL/GenBank/DDBJ databases">
        <title>Genome of Phaeodactylibacter luteus.</title>
        <authorList>
            <person name="Bowman J.P."/>
        </authorList>
    </citation>
    <scope>NUCLEOTIDE SEQUENCE [LARGE SCALE GENOMIC DNA]</scope>
    <source>
        <strain evidence="2 3">KCTC 42180</strain>
    </source>
</reference>
<protein>
    <submittedName>
        <fullName evidence="2">WYL domain-containing protein</fullName>
    </submittedName>
</protein>